<dbReference type="GO" id="GO:0003677">
    <property type="term" value="F:DNA binding"/>
    <property type="evidence" value="ECO:0007669"/>
    <property type="project" value="InterPro"/>
</dbReference>
<name>A0A2W4QVU6_9GAMM</name>
<protein>
    <submittedName>
        <fullName evidence="2">IS982 family transposase</fullName>
    </submittedName>
</protein>
<comment type="caution">
    <text evidence="2">The sequence shown here is derived from an EMBL/GenBank/DDBJ whole genome shotgun (WGS) entry which is preliminary data.</text>
</comment>
<evidence type="ECO:0000313" key="2">
    <source>
        <dbReference type="EMBL" id="PZN76191.1"/>
    </source>
</evidence>
<accession>A0A2W4QVU6</accession>
<proteinExistence type="predicted"/>
<dbReference type="GO" id="GO:0004803">
    <property type="term" value="F:transposase activity"/>
    <property type="evidence" value="ECO:0007669"/>
    <property type="project" value="InterPro"/>
</dbReference>
<evidence type="ECO:0000313" key="3">
    <source>
        <dbReference type="Proteomes" id="UP000249396"/>
    </source>
</evidence>
<evidence type="ECO:0000259" key="1">
    <source>
        <dbReference type="Pfam" id="PF01609"/>
    </source>
</evidence>
<reference evidence="2 3" key="1">
    <citation type="journal article" date="2018" name="Aquat. Microb. Ecol.">
        <title>Gammaproteobacterial methanotrophs dominate.</title>
        <authorList>
            <person name="Rissanen A.J."/>
            <person name="Saarenheimo J."/>
            <person name="Tiirola M."/>
            <person name="Peura S."/>
            <person name="Aalto S.L."/>
            <person name="Karvinen A."/>
            <person name="Nykanen H."/>
        </authorList>
    </citation>
    <scope>NUCLEOTIDE SEQUENCE [LARGE SCALE GENOMIC DNA]</scope>
    <source>
        <strain evidence="2">AMbin10</strain>
    </source>
</reference>
<dbReference type="AlphaFoldDB" id="A0A2W4QVU6"/>
<feature type="domain" description="Transposase IS4-like" evidence="1">
    <location>
        <begin position="112"/>
        <end position="282"/>
    </location>
</feature>
<dbReference type="Pfam" id="PF01609">
    <property type="entry name" value="DDE_Tnp_1"/>
    <property type="match status" value="1"/>
</dbReference>
<organism evidence="2 3">
    <name type="scientific">Candidatus Methylumidiphilus alinenensis</name>
    <dbReference type="NCBI Taxonomy" id="2202197"/>
    <lineage>
        <taxon>Bacteria</taxon>
        <taxon>Pseudomonadati</taxon>
        <taxon>Pseudomonadota</taxon>
        <taxon>Gammaproteobacteria</taxon>
        <taxon>Methylococcales</taxon>
        <taxon>Candidatus Methylumidiphilus</taxon>
    </lineage>
</organism>
<dbReference type="EMBL" id="QJPH01000364">
    <property type="protein sequence ID" value="PZN76191.1"/>
    <property type="molecule type" value="Genomic_DNA"/>
</dbReference>
<dbReference type="Proteomes" id="UP000249396">
    <property type="component" value="Unassembled WGS sequence"/>
</dbReference>
<dbReference type="InterPro" id="IPR002559">
    <property type="entry name" value="Transposase_11"/>
</dbReference>
<dbReference type="GO" id="GO:0006313">
    <property type="term" value="P:DNA transposition"/>
    <property type="evidence" value="ECO:0007669"/>
    <property type="project" value="InterPro"/>
</dbReference>
<sequence>MDWQLQLITLYLEVCKHWQEGGWVQAQRYAPYADLTFTDEEVVTLYLFAVVVENKRQIKDIHTHARRYWRDWFPQLPGYGAYVQRLNRIADCFPSLLERFCETGEEASMAGLVDSMPVIMAQQSRRYKAKVAPELAGSGYCPTKNLYYYGVKIHLIGDRQPGTLPSPRFIGLTPAGVNDGPALEMIASELPYLEVYADKAYDYLKRVDGLPFTAMTPVKRQRGQEPLDTADIWLSRAVSRVRQPVESMFNWIEEKTGIEIASKVRSYQGLMVHVFGRLAAAMFVRNVLPRSA</sequence>
<gene>
    <name evidence="2" type="ORF">DM484_17135</name>
</gene>